<organism evidence="1 2">
    <name type="scientific">Hypoxylon rubiginosum</name>
    <dbReference type="NCBI Taxonomy" id="110542"/>
    <lineage>
        <taxon>Eukaryota</taxon>
        <taxon>Fungi</taxon>
        <taxon>Dikarya</taxon>
        <taxon>Ascomycota</taxon>
        <taxon>Pezizomycotina</taxon>
        <taxon>Sordariomycetes</taxon>
        <taxon>Xylariomycetidae</taxon>
        <taxon>Xylariales</taxon>
        <taxon>Hypoxylaceae</taxon>
        <taxon>Hypoxylon</taxon>
    </lineage>
</organism>
<sequence>MDDPVAIIGFSAKLPQDATSAGAFWRLLSEGRSARTEIPKDRFNIDSLYHPDPERLDTIPVRHGHFLSGDLAAFDAPFFSIQPTEALSMDPQQRLLLETSYRALENAGIPMGSAAGSKTGVFIGQSSRDYETLLLRDPDQAAKYIGTGIGTSLMANRISWFFDLRGPSVSLDTACSSSLVAFHMACQSLASGESDVGLVGGINVIFAPDLLVHLSTMGFLNPDGVCYTFDARGNGYGKGEGVCMMVIKRLSDAVRDGDCIRAIVRATATNQDGRTPGLTVPSQRAQAENIINAYKSAGLDMDITAHFESHGTGTQVGDVLETGAINDAFRRGGKSPLYVGALKPNIGHLESASGIAAIIKAVLTLEHGMIPPNIHFENLNPSILADKWNLKFPLELTPWPKAGIRRISLNGFGYGGTNAHVVIDDAFHYLTERGIQGHHHTNPTPHSPTPNGSRRTAPGATNGNSVEGYVSKLLVWSAFDESGVARLRGDFQTYLDESEIIHSSEAGSVLHSLAYTLANRRTVLPWKSFMIADSLEGLRKNVSSEMSKAVRASTKPTLLFVFTGQGAVWHAMGRELNYYPVFHSSLKGSEAALHDLGCKWSLLEELERSKETSSANTPALSQPLCTAIQLALVDLLAAWGVRPSIVVGHSSGEIAAAYCAGALSLESSMKVAYARGILASNLASDKTFDGAMSSIALSEEAVGPYVDRVMKEGKRGRISVGCVNSPKNVTITGDGWCIDALNTIMDAEGVFARKLAVDVAYHSHHMKRIAEEYLEELGELERPKESTPSNIMMFSSVTGKEIDSEQLCQGKYWVDNLVSKVRFSEALTHALHHASSLNPAGGTTVTLELGPHAALQRPVKDVAQSLTEKEAIFYDCVLSRDVSAMKTCLGSMGRLYCRGYPVDISRVNMLTPQSCSPLVDLPEYPFNHAQTFWQESRTSRNYRFREHPRHELLGTRSLDWNQAEPKWRNTLRVKELTWIHDHKLDNTVLFPAGGMIILAIEGLRQLIGSSLHVRGWLLKNVRFLKALLISIDTAGTETQFHLFPKRYIGSVPVECEFALYSWSENNWSRVCDGTIAVDSDNLQLNNQVEVLETFKAGSRRCGDAIEGKQLYHNLADYGYHFGPQLQKIQSLKYNDDGMATAKIGFEKGYDQCAALQQPFVLHPTDLEGMLQLGIASVSRGSWANIALFVPTRLRHLWIANTTSKSSSVTSFDAFSRLTFRGYRDADCSLIAVDNSQTPIMTADGYRLTDTGETGASACASTIKKLCYRLEWKPDIQFLSEAEIQRSVTERAMAIRTSSNLTEDQDLIGSYMVAAYLDMIGHKFPGLKILELKAGTGTSTRLIVTVLTSSDSSDDTALFGQYTCTETPSMFTKIQSERFSDNPPSLEFKSLDIEKDIGTQGFTAQEFDVVVCCSTIQSGINLEYALQQIRKLLKTGGTLLLFEPLSSKDSKAELNETESRLGNAHPFLSIIDWTETLKKSGFSTPGFHQPSIHKATDHPSGLLISSAVEFAEGVNGISSPPQSCFIVADEESISQREMALSITAATEIPEENIVTMQQLPALASKNTCLLFLPETERPVFESTSPGEYQAFQQAAKSATSIIWVTKGCSETVKRPEFGIINGLGRVVGSENWDLEFVQLALEENSSIAECSRHICSVLEKVRFGDASCPDTEFRVIDGMIHIGRVFAAPKLNGILHQKLTLGPAVLTSLEEAPQPLKLNVKTTGNFESLHFSDDWVYDKPLGDEEVEIQIATSSITSRDVMVVLGQLPGNSLGLECSGIVSRAGNLSGYSPGQRVCCFTTDGALRTFARTHSSAVFAIPASMSFDDAASIPVALFSAFHGLVTLGRLEAGESVLIHSGASRVGQAAIQIAQRLKADIFTTVGSDEEEQLLVNEFGIATHRIFSNRDTSFGSKLKRLVGGPDVVLNSLSGEGFRESWSCIAPMGRFIELGNIDQISGDGISMDPFARNATFASLDIASIYSQNKSIVAQNMTKALQMFQGGETPFRWIRPLRRFSVSEIQDGFEYVRQGERDRAAVIEMNNSAIVPIAPTQRSTYRFDSRATYVIAGGLGGLGRCITQWMVRQGARNFLMLSRSGAASAVARGFVDEMVTQGVNIQAPLCDIVDGPRVLSVLKEYEQRMPPIKGCIQATMVLKSQLFPNMTHSDFVTVLAPKAQGSWNLHQYLPSNLDFFVFLSSISGITGSRSTANYASGGTYEDALARYRVGLGQKAIALDLGAIMGVGIVAETDMSDLTSREGSQGVTKMELLAFMELACDPAQPLVQGRVGCSQLIVGLGYAETLPPQRLQEIYWARKPMFSVLRQISASKMAGAGSKTGESLAVDYTTLIKAAKSDTEAIGVILDALVSKLSRLLLAEQDNIDPSLPIHAFGIDSLLGTEIRYWFVKEFHVDMPIFEILDARSLGFEKLSPNDP</sequence>
<evidence type="ECO:0000313" key="1">
    <source>
        <dbReference type="EMBL" id="KAI4866679.1"/>
    </source>
</evidence>
<name>A0ACB9Z4H6_9PEZI</name>
<protein>
    <submittedName>
        <fullName evidence="1">Reducing type I polyketide synthase</fullName>
    </submittedName>
</protein>
<gene>
    <name evidence="1" type="ORF">F4820DRAFT_468589</name>
</gene>
<proteinExistence type="predicted"/>
<dbReference type="Proteomes" id="UP001497700">
    <property type="component" value="Unassembled WGS sequence"/>
</dbReference>
<accession>A0ACB9Z4H6</accession>
<evidence type="ECO:0000313" key="2">
    <source>
        <dbReference type="Proteomes" id="UP001497700"/>
    </source>
</evidence>
<reference evidence="1 2" key="1">
    <citation type="journal article" date="2022" name="New Phytol.">
        <title>Ecological generalism drives hyperdiversity of secondary metabolite gene clusters in xylarialean endophytes.</title>
        <authorList>
            <person name="Franco M.E.E."/>
            <person name="Wisecaver J.H."/>
            <person name="Arnold A.E."/>
            <person name="Ju Y.M."/>
            <person name="Slot J.C."/>
            <person name="Ahrendt S."/>
            <person name="Moore L.P."/>
            <person name="Eastman K.E."/>
            <person name="Scott K."/>
            <person name="Konkel Z."/>
            <person name="Mondo S.J."/>
            <person name="Kuo A."/>
            <person name="Hayes R.D."/>
            <person name="Haridas S."/>
            <person name="Andreopoulos B."/>
            <person name="Riley R."/>
            <person name="LaButti K."/>
            <person name="Pangilinan J."/>
            <person name="Lipzen A."/>
            <person name="Amirebrahimi M."/>
            <person name="Yan J."/>
            <person name="Adam C."/>
            <person name="Keymanesh K."/>
            <person name="Ng V."/>
            <person name="Louie K."/>
            <person name="Northen T."/>
            <person name="Drula E."/>
            <person name="Henrissat B."/>
            <person name="Hsieh H.M."/>
            <person name="Youens-Clark K."/>
            <person name="Lutzoni F."/>
            <person name="Miadlikowska J."/>
            <person name="Eastwood D.C."/>
            <person name="Hamelin R.C."/>
            <person name="Grigoriev I.V."/>
            <person name="U'Ren J.M."/>
        </authorList>
    </citation>
    <scope>NUCLEOTIDE SEQUENCE [LARGE SCALE GENOMIC DNA]</scope>
    <source>
        <strain evidence="1 2">CBS 119005</strain>
    </source>
</reference>
<dbReference type="EMBL" id="MU393455">
    <property type="protein sequence ID" value="KAI4866679.1"/>
    <property type="molecule type" value="Genomic_DNA"/>
</dbReference>
<keyword evidence="2" id="KW-1185">Reference proteome</keyword>
<comment type="caution">
    <text evidence="1">The sequence shown here is derived from an EMBL/GenBank/DDBJ whole genome shotgun (WGS) entry which is preliminary data.</text>
</comment>